<dbReference type="SUPFAM" id="SSF53756">
    <property type="entry name" value="UDP-Glycosyltransferase/glycogen phosphorylase"/>
    <property type="match status" value="1"/>
</dbReference>
<dbReference type="NCBIfam" id="TIGR00236">
    <property type="entry name" value="wecB"/>
    <property type="match status" value="1"/>
</dbReference>
<evidence type="ECO:0000256" key="1">
    <source>
        <dbReference type="RuleBase" id="RU003513"/>
    </source>
</evidence>
<proteinExistence type="inferred from homology"/>
<dbReference type="GO" id="GO:0016853">
    <property type="term" value="F:isomerase activity"/>
    <property type="evidence" value="ECO:0007669"/>
    <property type="project" value="UniProtKB-KW"/>
</dbReference>
<sequence length="370" mass="39552">MTKIVNLACVVGARPNFMKMAPLLRALNATGKANCTLIHTGQHYDKALSDVFFEQLDIPKPDVSLDVGSGTQAGQTAKILERIEPVLEAGCDGQPFDYLVVVGDVNSTMAAAIAAAKLGIKVVHVEAGLRSFDRAMPEEINRIVTDSISDLLLVSDPIGIDHLKREGHPDSAIHLVGNLMIDTLFHSLSKAKETSTLADAGLTAGEYGVVTLHRPSNVDDKDTLSGILQVLHKVSDELPVVFPIHPRTRSRIESFGLQSLLDDAPGITVMPPLGYLEFLSLTSSAKVIVTDSGGLQEESTVMSIPCLTMRENTERPITVSQGSSTLVGNDAELLAEQLQLVLSGKYDVGKCPKEWDGQAAGRIAAILTQA</sequence>
<accession>A0A5C5ZBD7</accession>
<feature type="domain" description="UDP-N-acetylglucosamine 2-epimerase" evidence="2">
    <location>
        <begin position="26"/>
        <end position="367"/>
    </location>
</feature>
<dbReference type="CDD" id="cd03786">
    <property type="entry name" value="GTB_UDP-GlcNAc_2-Epimerase"/>
    <property type="match status" value="1"/>
</dbReference>
<keyword evidence="4" id="KW-1185">Reference proteome</keyword>
<evidence type="ECO:0000259" key="2">
    <source>
        <dbReference type="Pfam" id="PF02350"/>
    </source>
</evidence>
<name>A0A5C5ZBD7_9BACT</name>
<dbReference type="Gene3D" id="3.40.50.2000">
    <property type="entry name" value="Glycogen Phosphorylase B"/>
    <property type="match status" value="2"/>
</dbReference>
<gene>
    <name evidence="3" type="primary">wbpI_3</name>
    <name evidence="3" type="ORF">CA13_53460</name>
</gene>
<dbReference type="PANTHER" id="PTHR43174">
    <property type="entry name" value="UDP-N-ACETYLGLUCOSAMINE 2-EPIMERASE"/>
    <property type="match status" value="1"/>
</dbReference>
<dbReference type="Proteomes" id="UP000315010">
    <property type="component" value="Unassembled WGS sequence"/>
</dbReference>
<comment type="similarity">
    <text evidence="1">Belongs to the UDP-N-acetylglucosamine 2-epimerase family.</text>
</comment>
<dbReference type="AlphaFoldDB" id="A0A5C5ZBD7"/>
<reference evidence="3 4" key="1">
    <citation type="submission" date="2019-02" db="EMBL/GenBank/DDBJ databases">
        <title>Deep-cultivation of Planctomycetes and their phenomic and genomic characterization uncovers novel biology.</title>
        <authorList>
            <person name="Wiegand S."/>
            <person name="Jogler M."/>
            <person name="Boedeker C."/>
            <person name="Pinto D."/>
            <person name="Vollmers J."/>
            <person name="Rivas-Marin E."/>
            <person name="Kohn T."/>
            <person name="Peeters S.H."/>
            <person name="Heuer A."/>
            <person name="Rast P."/>
            <person name="Oberbeckmann S."/>
            <person name="Bunk B."/>
            <person name="Jeske O."/>
            <person name="Meyerdierks A."/>
            <person name="Storesund J.E."/>
            <person name="Kallscheuer N."/>
            <person name="Luecker S."/>
            <person name="Lage O.M."/>
            <person name="Pohl T."/>
            <person name="Merkel B.J."/>
            <person name="Hornburger P."/>
            <person name="Mueller R.-W."/>
            <person name="Bruemmer F."/>
            <person name="Labrenz M."/>
            <person name="Spormann A.M."/>
            <person name="Op Den Camp H."/>
            <person name="Overmann J."/>
            <person name="Amann R."/>
            <person name="Jetten M.S.M."/>
            <person name="Mascher T."/>
            <person name="Medema M.H."/>
            <person name="Devos D.P."/>
            <person name="Kaster A.-K."/>
            <person name="Ovreas L."/>
            <person name="Rohde M."/>
            <person name="Galperin M.Y."/>
            <person name="Jogler C."/>
        </authorList>
    </citation>
    <scope>NUCLEOTIDE SEQUENCE [LARGE SCALE GENOMIC DNA]</scope>
    <source>
        <strain evidence="3 4">CA13</strain>
    </source>
</reference>
<dbReference type="OrthoDB" id="9803238at2"/>
<dbReference type="EMBL" id="SJPJ01000001">
    <property type="protein sequence ID" value="TWT83873.1"/>
    <property type="molecule type" value="Genomic_DNA"/>
</dbReference>
<evidence type="ECO:0000313" key="3">
    <source>
        <dbReference type="EMBL" id="TWT83873.1"/>
    </source>
</evidence>
<dbReference type="Pfam" id="PF02350">
    <property type="entry name" value="Epimerase_2"/>
    <property type="match status" value="1"/>
</dbReference>
<protein>
    <submittedName>
        <fullName evidence="3">UDP-2,3-diacetamido-2,3-dideoxy-D-glucuronate 2-epimerase</fullName>
        <ecNumber evidence="3">5.1.3.23</ecNumber>
    </submittedName>
</protein>
<dbReference type="InterPro" id="IPR003331">
    <property type="entry name" value="UDP_GlcNAc_Epimerase_2_dom"/>
</dbReference>
<organism evidence="3 4">
    <name type="scientific">Novipirellula herctigrandis</name>
    <dbReference type="NCBI Taxonomy" id="2527986"/>
    <lineage>
        <taxon>Bacteria</taxon>
        <taxon>Pseudomonadati</taxon>
        <taxon>Planctomycetota</taxon>
        <taxon>Planctomycetia</taxon>
        <taxon>Pirellulales</taxon>
        <taxon>Pirellulaceae</taxon>
        <taxon>Novipirellula</taxon>
    </lineage>
</organism>
<dbReference type="EC" id="5.1.3.23" evidence="3"/>
<dbReference type="InterPro" id="IPR029767">
    <property type="entry name" value="WecB-like"/>
</dbReference>
<evidence type="ECO:0000313" key="4">
    <source>
        <dbReference type="Proteomes" id="UP000315010"/>
    </source>
</evidence>
<comment type="caution">
    <text evidence="3">The sequence shown here is derived from an EMBL/GenBank/DDBJ whole genome shotgun (WGS) entry which is preliminary data.</text>
</comment>
<dbReference type="PANTHER" id="PTHR43174:SF1">
    <property type="entry name" value="UDP-N-ACETYLGLUCOSAMINE 2-EPIMERASE"/>
    <property type="match status" value="1"/>
</dbReference>
<keyword evidence="1 3" id="KW-0413">Isomerase</keyword>
<dbReference type="RefSeq" id="WP_146401304.1">
    <property type="nucleotide sequence ID" value="NZ_SJPJ01000001.1"/>
</dbReference>